<accession>A0A6V7V1F9</accession>
<comment type="caution">
    <text evidence="1">The sequence shown here is derived from an EMBL/GenBank/DDBJ whole genome shotgun (WGS) entry which is preliminary data.</text>
</comment>
<dbReference type="Proteomes" id="UP000580250">
    <property type="component" value="Unassembled WGS sequence"/>
</dbReference>
<proteinExistence type="predicted"/>
<protein>
    <submittedName>
        <fullName evidence="1">Uncharacterized protein</fullName>
    </submittedName>
</protein>
<sequence>MLLSRFPFKKLGTCLYNFITCKALMSTFKLNGEAYKRLIFGKRKLTK</sequence>
<organism evidence="1 2">
    <name type="scientific">Meloidogyne enterolobii</name>
    <name type="common">Root-knot nematode worm</name>
    <name type="synonym">Meloidogyne mayaguensis</name>
    <dbReference type="NCBI Taxonomy" id="390850"/>
    <lineage>
        <taxon>Eukaryota</taxon>
        <taxon>Metazoa</taxon>
        <taxon>Ecdysozoa</taxon>
        <taxon>Nematoda</taxon>
        <taxon>Chromadorea</taxon>
        <taxon>Rhabditida</taxon>
        <taxon>Tylenchina</taxon>
        <taxon>Tylenchomorpha</taxon>
        <taxon>Tylenchoidea</taxon>
        <taxon>Meloidogynidae</taxon>
        <taxon>Meloidogyninae</taxon>
        <taxon>Meloidogyne</taxon>
    </lineage>
</organism>
<evidence type="ECO:0000313" key="2">
    <source>
        <dbReference type="Proteomes" id="UP000580250"/>
    </source>
</evidence>
<gene>
    <name evidence="1" type="ORF">MENT_LOCUS20141</name>
</gene>
<dbReference type="AlphaFoldDB" id="A0A6V7V1F9"/>
<reference evidence="1 2" key="1">
    <citation type="submission" date="2020-08" db="EMBL/GenBank/DDBJ databases">
        <authorList>
            <person name="Koutsovoulos G."/>
            <person name="Danchin GJ E."/>
        </authorList>
    </citation>
    <scope>NUCLEOTIDE SEQUENCE [LARGE SCALE GENOMIC DNA]</scope>
</reference>
<name>A0A6V7V1F9_MELEN</name>
<dbReference type="EMBL" id="CAJEWN010000145">
    <property type="protein sequence ID" value="CAD2168781.1"/>
    <property type="molecule type" value="Genomic_DNA"/>
</dbReference>
<evidence type="ECO:0000313" key="1">
    <source>
        <dbReference type="EMBL" id="CAD2168781.1"/>
    </source>
</evidence>